<evidence type="ECO:0000313" key="5">
    <source>
        <dbReference type="EMBL" id="CAG7644396.1"/>
    </source>
</evidence>
<dbReference type="Pfam" id="PF12802">
    <property type="entry name" value="MarR_2"/>
    <property type="match status" value="1"/>
</dbReference>
<dbReference type="SMART" id="SM00347">
    <property type="entry name" value="HTH_MARR"/>
    <property type="match status" value="1"/>
</dbReference>
<dbReference type="GO" id="GO:0003677">
    <property type="term" value="F:DNA binding"/>
    <property type="evidence" value="ECO:0007669"/>
    <property type="project" value="UniProtKB-KW"/>
</dbReference>
<dbReference type="RefSeq" id="WP_218094407.1">
    <property type="nucleotide sequence ID" value="NZ_CAJVAS010000027.1"/>
</dbReference>
<evidence type="ECO:0000256" key="2">
    <source>
        <dbReference type="ARBA" id="ARBA00023125"/>
    </source>
</evidence>
<evidence type="ECO:0000313" key="6">
    <source>
        <dbReference type="Proteomes" id="UP000693672"/>
    </source>
</evidence>
<dbReference type="Proteomes" id="UP000693672">
    <property type="component" value="Unassembled WGS sequence"/>
</dbReference>
<dbReference type="GO" id="GO:0003700">
    <property type="term" value="F:DNA-binding transcription factor activity"/>
    <property type="evidence" value="ECO:0007669"/>
    <property type="project" value="InterPro"/>
</dbReference>
<reference evidence="5" key="1">
    <citation type="submission" date="2021-06" db="EMBL/GenBank/DDBJ databases">
        <authorList>
            <person name="Criscuolo A."/>
        </authorList>
    </citation>
    <scope>NUCLEOTIDE SEQUENCE</scope>
    <source>
        <strain evidence="5">CIP111600</strain>
    </source>
</reference>
<dbReference type="EMBL" id="CAJVAS010000027">
    <property type="protein sequence ID" value="CAG7644396.1"/>
    <property type="molecule type" value="Genomic_DNA"/>
</dbReference>
<proteinExistence type="predicted"/>
<evidence type="ECO:0000256" key="1">
    <source>
        <dbReference type="ARBA" id="ARBA00023015"/>
    </source>
</evidence>
<keyword evidence="2" id="KW-0238">DNA-binding</keyword>
<dbReference type="PANTHER" id="PTHR42756">
    <property type="entry name" value="TRANSCRIPTIONAL REGULATOR, MARR"/>
    <property type="match status" value="1"/>
</dbReference>
<dbReference type="PROSITE" id="PS50995">
    <property type="entry name" value="HTH_MARR_2"/>
    <property type="match status" value="1"/>
</dbReference>
<keyword evidence="6" id="KW-1185">Reference proteome</keyword>
<dbReference type="CDD" id="cd00090">
    <property type="entry name" value="HTH_ARSR"/>
    <property type="match status" value="1"/>
</dbReference>
<sequence>MSVDQPSEISKVIRKLSRLYRTSAIKFLKDLDLTKPQLMAIFEIYNEPKTIGQLSEALLLSYSTVSGIVDRLERDGFVERIRDQADRRMIWIRKTEKVGQFKSLIDSYTDDYYGKILKDLSPEQIGSIIQALNLLSEQFEKHVNDPESLCD</sequence>
<protein>
    <recommendedName>
        <fullName evidence="4">HTH marR-type domain-containing protein</fullName>
    </recommendedName>
</protein>
<feature type="domain" description="HTH marR-type" evidence="4">
    <location>
        <begin position="6"/>
        <end position="137"/>
    </location>
</feature>
<evidence type="ECO:0000259" key="4">
    <source>
        <dbReference type="PROSITE" id="PS50995"/>
    </source>
</evidence>
<evidence type="ECO:0000256" key="3">
    <source>
        <dbReference type="ARBA" id="ARBA00023163"/>
    </source>
</evidence>
<dbReference type="PANTHER" id="PTHR42756:SF1">
    <property type="entry name" value="TRANSCRIPTIONAL REPRESSOR OF EMRAB OPERON"/>
    <property type="match status" value="1"/>
</dbReference>
<keyword evidence="3" id="KW-0804">Transcription</keyword>
<dbReference type="InterPro" id="IPR011991">
    <property type="entry name" value="ArsR-like_HTH"/>
</dbReference>
<gene>
    <name evidence="5" type="ORF">PAESOLCIP111_04689</name>
</gene>
<dbReference type="InterPro" id="IPR000835">
    <property type="entry name" value="HTH_MarR-typ"/>
</dbReference>
<accession>A0A916NKB5</accession>
<comment type="caution">
    <text evidence="5">The sequence shown here is derived from an EMBL/GenBank/DDBJ whole genome shotgun (WGS) entry which is preliminary data.</text>
</comment>
<name>A0A916NKB5_9BACL</name>
<organism evidence="5 6">
    <name type="scientific">Paenibacillus solanacearum</name>
    <dbReference type="NCBI Taxonomy" id="2048548"/>
    <lineage>
        <taxon>Bacteria</taxon>
        <taxon>Bacillati</taxon>
        <taxon>Bacillota</taxon>
        <taxon>Bacilli</taxon>
        <taxon>Bacillales</taxon>
        <taxon>Paenibacillaceae</taxon>
        <taxon>Paenibacillus</taxon>
    </lineage>
</organism>
<dbReference type="AlphaFoldDB" id="A0A916NKB5"/>
<keyword evidence="1" id="KW-0805">Transcription regulation</keyword>